<dbReference type="AlphaFoldDB" id="A0AAP2GIW3"/>
<name>A0AAP2GIW3_9BACT</name>
<gene>
    <name evidence="2" type="ORF">KK083_12490</name>
</gene>
<keyword evidence="1" id="KW-1133">Transmembrane helix</keyword>
<dbReference type="Proteomes" id="UP001319200">
    <property type="component" value="Unassembled WGS sequence"/>
</dbReference>
<keyword evidence="1" id="KW-0812">Transmembrane</keyword>
<accession>A0AAP2GIW3</accession>
<organism evidence="2 3">
    <name type="scientific">Chryseosolibacter histidini</name>
    <dbReference type="NCBI Taxonomy" id="2782349"/>
    <lineage>
        <taxon>Bacteria</taxon>
        <taxon>Pseudomonadati</taxon>
        <taxon>Bacteroidota</taxon>
        <taxon>Cytophagia</taxon>
        <taxon>Cytophagales</taxon>
        <taxon>Chryseotaleaceae</taxon>
        <taxon>Chryseosolibacter</taxon>
    </lineage>
</organism>
<comment type="caution">
    <text evidence="2">The sequence shown here is derived from an EMBL/GenBank/DDBJ whole genome shotgun (WGS) entry which is preliminary data.</text>
</comment>
<evidence type="ECO:0000313" key="3">
    <source>
        <dbReference type="Proteomes" id="UP001319200"/>
    </source>
</evidence>
<sequence>MNMLTEAQIQYIRERVRQEGINRTDLEHDILDHLCCLIEAEMEGGGNFEDAFEKVFEDFAPTGGLKRIQVEVNYISLKKTIIMKKFAVIAESLVMILFFVTTLLQGIRLLNQYAWPFIAELAFVNQYAMCLFILPRYWLHHYRMAVRESGESMSLAITRFAFIIGFLCTESFVNAVFFKMMHMPGGDQLFIITAILGMIYVPFYCVRKYRVAV</sequence>
<feature type="transmembrane region" description="Helical" evidence="1">
    <location>
        <begin position="155"/>
        <end position="177"/>
    </location>
</feature>
<dbReference type="EMBL" id="JAHESF010000010">
    <property type="protein sequence ID" value="MBT1697701.1"/>
    <property type="molecule type" value="Genomic_DNA"/>
</dbReference>
<dbReference type="RefSeq" id="WP_254163573.1">
    <property type="nucleotide sequence ID" value="NZ_JAHESF010000010.1"/>
</dbReference>
<feature type="transmembrane region" description="Helical" evidence="1">
    <location>
        <begin position="189"/>
        <end position="206"/>
    </location>
</feature>
<feature type="transmembrane region" description="Helical" evidence="1">
    <location>
        <begin position="86"/>
        <end position="107"/>
    </location>
</feature>
<feature type="transmembrane region" description="Helical" evidence="1">
    <location>
        <begin position="113"/>
        <end position="134"/>
    </location>
</feature>
<keyword evidence="3" id="KW-1185">Reference proteome</keyword>
<keyword evidence="1" id="KW-0472">Membrane</keyword>
<proteinExistence type="predicted"/>
<protein>
    <submittedName>
        <fullName evidence="2">Uncharacterized protein</fullName>
    </submittedName>
</protein>
<reference evidence="2 3" key="1">
    <citation type="submission" date="2021-05" db="EMBL/GenBank/DDBJ databases">
        <title>A Polyphasic approach of four new species of the genus Ohtaekwangia: Ohtaekwangia histidinii sp. nov., Ohtaekwangia cretensis sp. nov., Ohtaekwangia indiensis sp. nov., Ohtaekwangia reichenbachii sp. nov. from diverse environment.</title>
        <authorList>
            <person name="Octaviana S."/>
        </authorList>
    </citation>
    <scope>NUCLEOTIDE SEQUENCE [LARGE SCALE GENOMIC DNA]</scope>
    <source>
        <strain evidence="2 3">PWU4</strain>
    </source>
</reference>
<evidence type="ECO:0000313" key="2">
    <source>
        <dbReference type="EMBL" id="MBT1697701.1"/>
    </source>
</evidence>
<evidence type="ECO:0000256" key="1">
    <source>
        <dbReference type="SAM" id="Phobius"/>
    </source>
</evidence>